<dbReference type="InterPro" id="IPR037401">
    <property type="entry name" value="SnoaL-like"/>
</dbReference>
<gene>
    <name evidence="2" type="ORF">ACFWGY_12840</name>
</gene>
<feature type="domain" description="SnoaL-like" evidence="1">
    <location>
        <begin position="24"/>
        <end position="139"/>
    </location>
</feature>
<organism evidence="2 3">
    <name type="scientific">Prauserella salsuginis</name>
    <dbReference type="NCBI Taxonomy" id="387889"/>
    <lineage>
        <taxon>Bacteria</taxon>
        <taxon>Bacillati</taxon>
        <taxon>Actinomycetota</taxon>
        <taxon>Actinomycetes</taxon>
        <taxon>Pseudonocardiales</taxon>
        <taxon>Pseudonocardiaceae</taxon>
        <taxon>Prauserella</taxon>
        <taxon>Prauserella salsuginis group</taxon>
    </lineage>
</organism>
<dbReference type="Pfam" id="PF13577">
    <property type="entry name" value="SnoaL_4"/>
    <property type="match status" value="1"/>
</dbReference>
<dbReference type="EMBL" id="JBHXCV010000007">
    <property type="protein sequence ID" value="MFD6794220.1"/>
    <property type="molecule type" value="Genomic_DNA"/>
</dbReference>
<keyword evidence="3" id="KW-1185">Reference proteome</keyword>
<evidence type="ECO:0000313" key="2">
    <source>
        <dbReference type="EMBL" id="MFD6794220.1"/>
    </source>
</evidence>
<comment type="caution">
    <text evidence="2">The sequence shown here is derived from an EMBL/GenBank/DDBJ whole genome shotgun (WGS) entry which is preliminary data.</text>
</comment>
<reference evidence="2 3" key="1">
    <citation type="submission" date="2024-09" db="EMBL/GenBank/DDBJ databases">
        <title>The Natural Products Discovery Center: Release of the First 8490 Sequenced Strains for Exploring Actinobacteria Biosynthetic Diversity.</title>
        <authorList>
            <person name="Kalkreuter E."/>
            <person name="Kautsar S.A."/>
            <person name="Yang D."/>
            <person name="Bader C.D."/>
            <person name="Teijaro C.N."/>
            <person name="Fluegel L."/>
            <person name="Davis C.M."/>
            <person name="Simpson J.R."/>
            <person name="Lauterbach L."/>
            <person name="Steele A.D."/>
            <person name="Gui C."/>
            <person name="Meng S."/>
            <person name="Li G."/>
            <person name="Viehrig K."/>
            <person name="Ye F."/>
            <person name="Su P."/>
            <person name="Kiefer A.F."/>
            <person name="Nichols A."/>
            <person name="Cepeda A.J."/>
            <person name="Yan W."/>
            <person name="Fan B."/>
            <person name="Jiang Y."/>
            <person name="Adhikari A."/>
            <person name="Zheng C.-J."/>
            <person name="Schuster L."/>
            <person name="Cowan T.M."/>
            <person name="Smanski M.J."/>
            <person name="Chevrette M.G."/>
            <person name="De Carvalho L.P.S."/>
            <person name="Shen B."/>
        </authorList>
    </citation>
    <scope>NUCLEOTIDE SEQUENCE [LARGE SCALE GENOMIC DNA]</scope>
    <source>
        <strain evidence="2 3">NPDC060353</strain>
    </source>
</reference>
<evidence type="ECO:0000313" key="3">
    <source>
        <dbReference type="Proteomes" id="UP001598673"/>
    </source>
</evidence>
<protein>
    <submittedName>
        <fullName evidence="2">Nuclear transport factor 2 family protein</fullName>
    </submittedName>
</protein>
<dbReference type="Proteomes" id="UP001598673">
    <property type="component" value="Unassembled WGS sequence"/>
</dbReference>
<dbReference type="RefSeq" id="WP_258936069.1">
    <property type="nucleotide sequence ID" value="NZ_JANBBF010000008.1"/>
</dbReference>
<evidence type="ECO:0000259" key="1">
    <source>
        <dbReference type="Pfam" id="PF13577"/>
    </source>
</evidence>
<dbReference type="Gene3D" id="3.10.450.50">
    <property type="match status" value="1"/>
</dbReference>
<sequence length="173" mass="18799">MPADPRAWASHPLDAVAATAVAGEVLSRYCWAIDDGAYDELHELFLPDARADYGAFRCRGDELADVMAGLHRHLRTTQHLLGSVHAAAGEVGGVRVRSHVRATLVGRREGAGSARVEVAASYRDLLRRAERGWRIAERTVDGRWIAGDRTILPWFGRAWRSAGAAGTSSTRGT</sequence>
<accession>A0ABW6G4T3</accession>
<name>A0ABW6G4T3_9PSEU</name>
<dbReference type="InterPro" id="IPR032710">
    <property type="entry name" value="NTF2-like_dom_sf"/>
</dbReference>
<dbReference type="SUPFAM" id="SSF54427">
    <property type="entry name" value="NTF2-like"/>
    <property type="match status" value="1"/>
</dbReference>
<proteinExistence type="predicted"/>